<protein>
    <submittedName>
        <fullName evidence="1">Uncharacterized protein</fullName>
    </submittedName>
</protein>
<sequence>MWSTTRLSTAVVTICSLISKFSGCLYLFLPLSTATVVEYSDPDSEATAELDIESSSSSICGSVSVEVLTAGLSSHDRLPPIIP</sequence>
<keyword evidence="2" id="KW-1185">Reference proteome</keyword>
<reference evidence="1" key="1">
    <citation type="journal article" date="2023" name="G3 (Bethesda)">
        <title>A reference genome for the long-term kleptoplast-retaining sea slug Elysia crispata morphotype clarki.</title>
        <authorList>
            <person name="Eastman K.E."/>
            <person name="Pendleton A.L."/>
            <person name="Shaikh M.A."/>
            <person name="Suttiyut T."/>
            <person name="Ogas R."/>
            <person name="Tomko P."/>
            <person name="Gavelis G."/>
            <person name="Widhalm J.R."/>
            <person name="Wisecaver J.H."/>
        </authorList>
    </citation>
    <scope>NUCLEOTIDE SEQUENCE</scope>
    <source>
        <strain evidence="1">ECLA1</strain>
    </source>
</reference>
<accession>A0AAE0YTM5</accession>
<organism evidence="1 2">
    <name type="scientific">Elysia crispata</name>
    <name type="common">lettuce slug</name>
    <dbReference type="NCBI Taxonomy" id="231223"/>
    <lineage>
        <taxon>Eukaryota</taxon>
        <taxon>Metazoa</taxon>
        <taxon>Spiralia</taxon>
        <taxon>Lophotrochozoa</taxon>
        <taxon>Mollusca</taxon>
        <taxon>Gastropoda</taxon>
        <taxon>Heterobranchia</taxon>
        <taxon>Euthyneura</taxon>
        <taxon>Panpulmonata</taxon>
        <taxon>Sacoglossa</taxon>
        <taxon>Placobranchoidea</taxon>
        <taxon>Plakobranchidae</taxon>
        <taxon>Elysia</taxon>
    </lineage>
</organism>
<dbReference type="AlphaFoldDB" id="A0AAE0YTM5"/>
<dbReference type="EMBL" id="JAWDGP010005527">
    <property type="protein sequence ID" value="KAK3756281.1"/>
    <property type="molecule type" value="Genomic_DNA"/>
</dbReference>
<proteinExistence type="predicted"/>
<gene>
    <name evidence="1" type="ORF">RRG08_066397</name>
</gene>
<comment type="caution">
    <text evidence="1">The sequence shown here is derived from an EMBL/GenBank/DDBJ whole genome shotgun (WGS) entry which is preliminary data.</text>
</comment>
<evidence type="ECO:0000313" key="1">
    <source>
        <dbReference type="EMBL" id="KAK3756281.1"/>
    </source>
</evidence>
<name>A0AAE0YTM5_9GAST</name>
<evidence type="ECO:0000313" key="2">
    <source>
        <dbReference type="Proteomes" id="UP001283361"/>
    </source>
</evidence>
<dbReference type="Proteomes" id="UP001283361">
    <property type="component" value="Unassembled WGS sequence"/>
</dbReference>